<accession>A0ABT9B8W4</accession>
<dbReference type="RefSeq" id="WP_305005935.1">
    <property type="nucleotide sequence ID" value="NZ_JAUQSY010000004.1"/>
</dbReference>
<dbReference type="NCBIfam" id="TIGR04183">
    <property type="entry name" value="Por_Secre_tail"/>
    <property type="match status" value="1"/>
</dbReference>
<dbReference type="InterPro" id="IPR026444">
    <property type="entry name" value="Secre_tail"/>
</dbReference>
<feature type="domain" description="Secretion system C-terminal sorting" evidence="1">
    <location>
        <begin position="195"/>
        <end position="269"/>
    </location>
</feature>
<protein>
    <submittedName>
        <fullName evidence="2">T9SS type A sorting domain-containing protein</fullName>
    </submittedName>
</protein>
<reference evidence="2" key="1">
    <citation type="submission" date="2023-07" db="EMBL/GenBank/DDBJ databases">
        <authorList>
            <person name="Kim M.K."/>
        </authorList>
    </citation>
    <scope>NUCLEOTIDE SEQUENCE</scope>
    <source>
        <strain evidence="2">ASUV-10-1</strain>
    </source>
</reference>
<keyword evidence="3" id="KW-1185">Reference proteome</keyword>
<dbReference type="Proteomes" id="UP001176429">
    <property type="component" value="Unassembled WGS sequence"/>
</dbReference>
<dbReference type="Pfam" id="PF18962">
    <property type="entry name" value="Por_Secre_tail"/>
    <property type="match status" value="1"/>
</dbReference>
<evidence type="ECO:0000313" key="3">
    <source>
        <dbReference type="Proteomes" id="UP001176429"/>
    </source>
</evidence>
<name>A0ABT9B8W4_9BACT</name>
<evidence type="ECO:0000259" key="1">
    <source>
        <dbReference type="Pfam" id="PF18962"/>
    </source>
</evidence>
<dbReference type="EMBL" id="JAUQSY010000004">
    <property type="protein sequence ID" value="MDO7874622.1"/>
    <property type="molecule type" value="Genomic_DNA"/>
</dbReference>
<sequence length="271" mass="29405">MKHFLFAVGLGLAATTTVRAQMTLEHSYRADIGASRLSTGALVYYEWPVDGQTPASNALTLYQENHAVLRQLTVPTVAGYTFESVDFVSDKLFNQDNALEYVANYSRQNTNAGFYRLVVVSETGTQLAMTDTVEYDNVAQLVRGSSGIKLLVPTYRIDAAGNQTGHYTKVFALGGSHLPTASRAASTATAEALPYPNPAHERITLPYSVPAGQTATLEVLDLTGRVAKTYTVGAAFDHLLLDARELRAGAYTYRLRRADGTVTAGKRFVVQ</sequence>
<gene>
    <name evidence="2" type="ORF">Q5H93_07750</name>
</gene>
<evidence type="ECO:0000313" key="2">
    <source>
        <dbReference type="EMBL" id="MDO7874622.1"/>
    </source>
</evidence>
<comment type="caution">
    <text evidence="2">The sequence shown here is derived from an EMBL/GenBank/DDBJ whole genome shotgun (WGS) entry which is preliminary data.</text>
</comment>
<organism evidence="2 3">
    <name type="scientific">Hymenobacter aranciens</name>
    <dbReference type="NCBI Taxonomy" id="3063996"/>
    <lineage>
        <taxon>Bacteria</taxon>
        <taxon>Pseudomonadati</taxon>
        <taxon>Bacteroidota</taxon>
        <taxon>Cytophagia</taxon>
        <taxon>Cytophagales</taxon>
        <taxon>Hymenobacteraceae</taxon>
        <taxon>Hymenobacter</taxon>
    </lineage>
</organism>
<proteinExistence type="predicted"/>